<keyword evidence="3" id="KW-1185">Reference proteome</keyword>
<dbReference type="RefSeq" id="XP_008602537.1">
    <property type="nucleotide sequence ID" value="XM_008604315.1"/>
</dbReference>
<evidence type="ECO:0000313" key="3">
    <source>
        <dbReference type="Proteomes" id="UP000002762"/>
    </source>
</evidence>
<dbReference type="InParanoid" id="J5J5D3"/>
<dbReference type="GeneID" id="19892230"/>
<dbReference type="AlphaFoldDB" id="J5J5D3"/>
<accession>J5J5D3</accession>
<dbReference type="HOGENOM" id="CLU_891344_0_0_1"/>
<protein>
    <submittedName>
        <fullName evidence="2">Uncharacterized protein</fullName>
    </submittedName>
</protein>
<sequence length="312" mass="33834">MILHGPYSFATRLFCYGPGSQIAVERMQHKTYHRMLVSGAVFGVVAWLASKRYASDSLLVLAPWVIFTDYLAAIEAGHVVATYTKPDPAPRFRSAMNGAISNSPSKVTQSERHSGQSYISSTFLQWSLAILKSFVMLSPELMTYRLLHWLSTGQKGSARKGVDPPAALLSKKRRLPYGQISRVGRHQQARSPSPNHKHKFFNGLLSCVSKRLLTVFDYLRIIATAASAQSSQRREAALCARVRASDDDDDGGGGDGGIGSSSSLTAMSAHSPLACPPSTTWTMPGTSMTCSLPSSTPRFSAGVLRPVMLPLN</sequence>
<name>J5J5D3_BEAB2</name>
<gene>
    <name evidence="2" type="ORF">BBA_09218</name>
</gene>
<dbReference type="Proteomes" id="UP000002762">
    <property type="component" value="Unassembled WGS sequence"/>
</dbReference>
<feature type="region of interest" description="Disordered" evidence="1">
    <location>
        <begin position="244"/>
        <end position="263"/>
    </location>
</feature>
<proteinExistence type="predicted"/>
<evidence type="ECO:0000256" key="1">
    <source>
        <dbReference type="SAM" id="MobiDB-lite"/>
    </source>
</evidence>
<reference evidence="2 3" key="1">
    <citation type="journal article" date="2012" name="Sci. Rep.">
        <title>Genomic perspectives on the evolution of fungal entomopathogenicity in Beauveria bassiana.</title>
        <authorList>
            <person name="Xiao G."/>
            <person name="Ying S.H."/>
            <person name="Zheng P."/>
            <person name="Wang Z.L."/>
            <person name="Zhang S."/>
            <person name="Xie X.Q."/>
            <person name="Shang Y."/>
            <person name="St Leger R.J."/>
            <person name="Zhao G.P."/>
            <person name="Wang C."/>
            <person name="Feng M.G."/>
        </authorList>
    </citation>
    <scope>NUCLEOTIDE SEQUENCE [LARGE SCALE GENOMIC DNA]</scope>
    <source>
        <strain evidence="2 3">ARSEF 2860</strain>
    </source>
</reference>
<organism evidence="2 3">
    <name type="scientific">Beauveria bassiana (strain ARSEF 2860)</name>
    <name type="common">White muscardine disease fungus</name>
    <name type="synonym">Tritirachium shiotae</name>
    <dbReference type="NCBI Taxonomy" id="655819"/>
    <lineage>
        <taxon>Eukaryota</taxon>
        <taxon>Fungi</taxon>
        <taxon>Dikarya</taxon>
        <taxon>Ascomycota</taxon>
        <taxon>Pezizomycotina</taxon>
        <taxon>Sordariomycetes</taxon>
        <taxon>Hypocreomycetidae</taxon>
        <taxon>Hypocreales</taxon>
        <taxon>Cordycipitaceae</taxon>
        <taxon>Beauveria</taxon>
    </lineage>
</organism>
<evidence type="ECO:0000313" key="2">
    <source>
        <dbReference type="EMBL" id="EJP61798.1"/>
    </source>
</evidence>
<dbReference type="EMBL" id="JH725197">
    <property type="protein sequence ID" value="EJP61798.1"/>
    <property type="molecule type" value="Genomic_DNA"/>
</dbReference>